<dbReference type="RefSeq" id="WP_025069727.1">
    <property type="nucleotide sequence ID" value="NZ_CAUVVE010000002.1"/>
</dbReference>
<name>A0A1T4KH48_9BACT</name>
<organism evidence="4 5">
    <name type="scientific">Segatella oulorum</name>
    <dbReference type="NCBI Taxonomy" id="28136"/>
    <lineage>
        <taxon>Bacteria</taxon>
        <taxon>Pseudomonadati</taxon>
        <taxon>Bacteroidota</taxon>
        <taxon>Bacteroidia</taxon>
        <taxon>Bacteroidales</taxon>
        <taxon>Prevotellaceae</taxon>
        <taxon>Segatella</taxon>
    </lineage>
</organism>
<dbReference type="SUPFAM" id="SSF55469">
    <property type="entry name" value="FMN-dependent nitroreductase-like"/>
    <property type="match status" value="1"/>
</dbReference>
<evidence type="ECO:0000259" key="3">
    <source>
        <dbReference type="Pfam" id="PF00881"/>
    </source>
</evidence>
<dbReference type="PANTHER" id="PTHR43673">
    <property type="entry name" value="NAD(P)H NITROREDUCTASE YDGI-RELATED"/>
    <property type="match status" value="1"/>
</dbReference>
<dbReference type="AlphaFoldDB" id="A0A1T4KH48"/>
<dbReference type="Gene3D" id="3.40.109.10">
    <property type="entry name" value="NADH Oxidase"/>
    <property type="match status" value="1"/>
</dbReference>
<keyword evidence="2" id="KW-0560">Oxidoreductase</keyword>
<dbReference type="GO" id="GO:0016491">
    <property type="term" value="F:oxidoreductase activity"/>
    <property type="evidence" value="ECO:0007669"/>
    <property type="project" value="UniProtKB-KW"/>
</dbReference>
<dbReference type="EMBL" id="FUXK01000001">
    <property type="protein sequence ID" value="SJZ41705.1"/>
    <property type="molecule type" value="Genomic_DNA"/>
</dbReference>
<dbReference type="Pfam" id="PF00881">
    <property type="entry name" value="Nitroreductase"/>
    <property type="match status" value="1"/>
</dbReference>
<evidence type="ECO:0000256" key="2">
    <source>
        <dbReference type="ARBA" id="ARBA00023002"/>
    </source>
</evidence>
<reference evidence="4 5" key="1">
    <citation type="submission" date="2017-02" db="EMBL/GenBank/DDBJ databases">
        <authorList>
            <person name="Peterson S.W."/>
        </authorList>
    </citation>
    <scope>NUCLEOTIDE SEQUENCE [LARGE SCALE GENOMIC DNA]</scope>
    <source>
        <strain evidence="4 5">ATCC 43324</strain>
    </source>
</reference>
<comment type="similarity">
    <text evidence="1">Belongs to the nitroreductase family.</text>
</comment>
<dbReference type="InterPro" id="IPR000415">
    <property type="entry name" value="Nitroreductase-like"/>
</dbReference>
<feature type="domain" description="Nitroreductase" evidence="3">
    <location>
        <begin position="9"/>
        <end position="154"/>
    </location>
</feature>
<evidence type="ECO:0000256" key="1">
    <source>
        <dbReference type="ARBA" id="ARBA00007118"/>
    </source>
</evidence>
<dbReference type="STRING" id="28136.SAMN02745202_00048"/>
<evidence type="ECO:0000313" key="5">
    <source>
        <dbReference type="Proteomes" id="UP000190065"/>
    </source>
</evidence>
<dbReference type="CDD" id="cd02136">
    <property type="entry name" value="PnbA_NfnB-like"/>
    <property type="match status" value="1"/>
</dbReference>
<evidence type="ECO:0000313" key="4">
    <source>
        <dbReference type="EMBL" id="SJZ41705.1"/>
    </source>
</evidence>
<dbReference type="InterPro" id="IPR029479">
    <property type="entry name" value="Nitroreductase"/>
</dbReference>
<accession>A0A1T4KH48</accession>
<protein>
    <submittedName>
        <fullName evidence="4">Nitroreductase</fullName>
    </submittedName>
</protein>
<sequence length="174" mass="19527">MDNEVLKALRERRSIRSFKAEQITVEELQTVLESGTWAPTGKGLQSPYIVAVQNAKQLEWLRKENAKLMEVSSDPYYGAPTIVLVFAPKEWPNNVKDGSLVLGNMMLAAHSLGLGSCWINREEKMFETAEGQQLMRDWGLPEALMGIGALALGYPSSQPKTVKPRKADYYRIIK</sequence>
<dbReference type="eggNOG" id="COG0778">
    <property type="taxonomic scope" value="Bacteria"/>
</dbReference>
<gene>
    <name evidence="4" type="ORF">SAMN02745202_00048</name>
</gene>
<dbReference type="Proteomes" id="UP000190065">
    <property type="component" value="Unassembled WGS sequence"/>
</dbReference>
<proteinExistence type="inferred from homology"/>
<dbReference type="PANTHER" id="PTHR43673:SF10">
    <property type="entry name" value="NADH DEHYDROGENASE_NAD(P)H NITROREDUCTASE XCC3605-RELATED"/>
    <property type="match status" value="1"/>
</dbReference>